<reference evidence="2 3" key="1">
    <citation type="journal article" date="2021" name="Sci. Rep.">
        <title>The genome of the diatom Chaetoceros tenuissimus carries an ancient integrated fragment of an extant virus.</title>
        <authorList>
            <person name="Hongo Y."/>
            <person name="Kimura K."/>
            <person name="Takaki Y."/>
            <person name="Yoshida Y."/>
            <person name="Baba S."/>
            <person name="Kobayashi G."/>
            <person name="Nagasaki K."/>
            <person name="Hano T."/>
            <person name="Tomaru Y."/>
        </authorList>
    </citation>
    <scope>NUCLEOTIDE SEQUENCE [LARGE SCALE GENOMIC DNA]</scope>
    <source>
        <strain evidence="2 3">NIES-3715</strain>
    </source>
</reference>
<sequence>MILTLPLKATKRIDLIKPLSTWVETSHPQFKADQVTEQIKRLNSIRVDIAKACTSPTSHAFTLKNNVLADLMEYHACLIECINYGFPSGSRDAEVNGTLDAHLSFYWKNAFVEYDGNDEGQCSQRGTSHFDFERASVLWNIAALYSYQAAKEDWTSKEGRINAKTHYTLAAKIIRHIQDMLKSEKDPDLIPDMYTSCLTMCHEMLLMQGQIAAYEALKVKLAEPGATTSTFTLLTKISSGVALHADKALEASQDLQIKEYKSTDAWGGHFKVLSMLYKARAEFLQSQVERRENNVGLEIARLERTIQMAVDGKEFMKSVGFVKMTEGPDCLGKIDTNLQAIVVNAKQRFKILVNENNSIYHEKVPDSKKLPKIQPKDLMEFNEKDISLPVEFTQLKRPLFS</sequence>
<gene>
    <name evidence="2" type="ORF">CTEN210_00530</name>
</gene>
<dbReference type="GO" id="GO:0005768">
    <property type="term" value="C:endosome"/>
    <property type="evidence" value="ECO:0007669"/>
    <property type="project" value="TreeGrafter"/>
</dbReference>
<keyword evidence="3" id="KW-1185">Reference proteome</keyword>
<dbReference type="Proteomes" id="UP001054902">
    <property type="component" value="Unassembled WGS sequence"/>
</dbReference>
<dbReference type="AlphaFoldDB" id="A0AAD3GYS9"/>
<feature type="domain" description="BRO1" evidence="1">
    <location>
        <begin position="1"/>
        <end position="401"/>
    </location>
</feature>
<organism evidence="2 3">
    <name type="scientific">Chaetoceros tenuissimus</name>
    <dbReference type="NCBI Taxonomy" id="426638"/>
    <lineage>
        <taxon>Eukaryota</taxon>
        <taxon>Sar</taxon>
        <taxon>Stramenopiles</taxon>
        <taxon>Ochrophyta</taxon>
        <taxon>Bacillariophyta</taxon>
        <taxon>Coscinodiscophyceae</taxon>
        <taxon>Chaetocerotophycidae</taxon>
        <taxon>Chaetocerotales</taxon>
        <taxon>Chaetocerotaceae</taxon>
        <taxon>Chaetoceros</taxon>
    </lineage>
</organism>
<dbReference type="SMART" id="SM01041">
    <property type="entry name" value="BRO1"/>
    <property type="match status" value="1"/>
</dbReference>
<dbReference type="Pfam" id="PF03097">
    <property type="entry name" value="BRO1"/>
    <property type="match status" value="1"/>
</dbReference>
<dbReference type="EMBL" id="BLLK01000019">
    <property type="protein sequence ID" value="GFH44056.1"/>
    <property type="molecule type" value="Genomic_DNA"/>
</dbReference>
<dbReference type="Gene3D" id="1.25.40.280">
    <property type="entry name" value="alix/aip1 like domains"/>
    <property type="match status" value="1"/>
</dbReference>
<name>A0AAD3GYS9_9STRA</name>
<dbReference type="InterPro" id="IPR004328">
    <property type="entry name" value="BRO1_dom"/>
</dbReference>
<comment type="caution">
    <text evidence="2">The sequence shown here is derived from an EMBL/GenBank/DDBJ whole genome shotgun (WGS) entry which is preliminary data.</text>
</comment>
<protein>
    <recommendedName>
        <fullName evidence="1">BRO1 domain-containing protein</fullName>
    </recommendedName>
</protein>
<dbReference type="GO" id="GO:0043328">
    <property type="term" value="P:protein transport to vacuole involved in ubiquitin-dependent protein catabolic process via the multivesicular body sorting pathway"/>
    <property type="evidence" value="ECO:0007669"/>
    <property type="project" value="TreeGrafter"/>
</dbReference>
<dbReference type="InterPro" id="IPR038499">
    <property type="entry name" value="BRO1_sf"/>
</dbReference>
<proteinExistence type="predicted"/>
<evidence type="ECO:0000313" key="2">
    <source>
        <dbReference type="EMBL" id="GFH44056.1"/>
    </source>
</evidence>
<dbReference type="PROSITE" id="PS51180">
    <property type="entry name" value="BRO1"/>
    <property type="match status" value="1"/>
</dbReference>
<evidence type="ECO:0000313" key="3">
    <source>
        <dbReference type="Proteomes" id="UP001054902"/>
    </source>
</evidence>
<dbReference type="PANTHER" id="PTHR23030">
    <property type="entry name" value="PCD6 INTERACTING PROTEIN-RELATED"/>
    <property type="match status" value="1"/>
</dbReference>
<evidence type="ECO:0000259" key="1">
    <source>
        <dbReference type="PROSITE" id="PS51180"/>
    </source>
</evidence>
<dbReference type="PANTHER" id="PTHR23030:SF30">
    <property type="entry name" value="TYROSINE-PROTEIN PHOSPHATASE NON-RECEPTOR TYPE 23"/>
    <property type="match status" value="1"/>
</dbReference>
<accession>A0AAD3GYS9</accession>